<dbReference type="AlphaFoldDB" id="A0A554LM24"/>
<proteinExistence type="predicted"/>
<comment type="caution">
    <text evidence="2">The sequence shown here is derived from an EMBL/GenBank/DDBJ whole genome shotgun (WGS) entry which is preliminary data.</text>
</comment>
<evidence type="ECO:0000256" key="1">
    <source>
        <dbReference type="SAM" id="Phobius"/>
    </source>
</evidence>
<name>A0A554LM24_9BACT</name>
<keyword evidence="1" id="KW-0812">Transmembrane</keyword>
<feature type="transmembrane region" description="Helical" evidence="1">
    <location>
        <begin position="6"/>
        <end position="26"/>
    </location>
</feature>
<gene>
    <name evidence="2" type="ORF">CEN91_67</name>
</gene>
<keyword evidence="1" id="KW-1133">Transmembrane helix</keyword>
<organism evidence="2 3">
    <name type="scientific">Candidatus Berkelbacteria bacterium Licking1014_85</name>
    <dbReference type="NCBI Taxonomy" id="2017148"/>
    <lineage>
        <taxon>Bacteria</taxon>
        <taxon>Candidatus Berkelbacteria</taxon>
    </lineage>
</organism>
<evidence type="ECO:0000313" key="3">
    <source>
        <dbReference type="Proteomes" id="UP000315589"/>
    </source>
</evidence>
<dbReference type="Proteomes" id="UP000315589">
    <property type="component" value="Unassembled WGS sequence"/>
</dbReference>
<accession>A0A554LM24</accession>
<keyword evidence="1" id="KW-0472">Membrane</keyword>
<sequence length="51" mass="5360">MNGEKTILFGLAIGLIIVMIVVGFAISGFSNSSLKSSADFEGSSETYTNNQ</sequence>
<dbReference type="EMBL" id="VMGI01000007">
    <property type="protein sequence ID" value="TSC93898.1"/>
    <property type="molecule type" value="Genomic_DNA"/>
</dbReference>
<protein>
    <submittedName>
        <fullName evidence="2">Uncharacterized protein</fullName>
    </submittedName>
</protein>
<reference evidence="2 3" key="1">
    <citation type="submission" date="2017-07" db="EMBL/GenBank/DDBJ databases">
        <title>Mechanisms for carbon and nitrogen cycling indicate functional differentiation within the Candidate Phyla Radiation.</title>
        <authorList>
            <person name="Danczak R.E."/>
            <person name="Johnston M.D."/>
            <person name="Kenah C."/>
            <person name="Slattery M."/>
            <person name="Wrighton K.C."/>
            <person name="Wilkins M.J."/>
        </authorList>
    </citation>
    <scope>NUCLEOTIDE SEQUENCE [LARGE SCALE GENOMIC DNA]</scope>
    <source>
        <strain evidence="2">Licking1014_85</strain>
    </source>
</reference>
<evidence type="ECO:0000313" key="2">
    <source>
        <dbReference type="EMBL" id="TSC93898.1"/>
    </source>
</evidence>